<reference evidence="2" key="1">
    <citation type="journal article" date="2023" name="Front. Plant Sci.">
        <title>Chromosomal-level genome assembly of Melastoma candidum provides insights into trichome evolution.</title>
        <authorList>
            <person name="Zhong Y."/>
            <person name="Wu W."/>
            <person name="Sun C."/>
            <person name="Zou P."/>
            <person name="Liu Y."/>
            <person name="Dai S."/>
            <person name="Zhou R."/>
        </authorList>
    </citation>
    <scope>NUCLEOTIDE SEQUENCE [LARGE SCALE GENOMIC DNA]</scope>
</reference>
<keyword evidence="2" id="KW-1185">Reference proteome</keyword>
<dbReference type="EMBL" id="CM042886">
    <property type="protein sequence ID" value="KAI4340302.1"/>
    <property type="molecule type" value="Genomic_DNA"/>
</dbReference>
<evidence type="ECO:0000313" key="1">
    <source>
        <dbReference type="EMBL" id="KAI4340302.1"/>
    </source>
</evidence>
<name>A0ACB9NUK5_9MYRT</name>
<protein>
    <submittedName>
        <fullName evidence="1">Uncharacterized protein</fullName>
    </submittedName>
</protein>
<comment type="caution">
    <text evidence="1">The sequence shown here is derived from an EMBL/GenBank/DDBJ whole genome shotgun (WGS) entry which is preliminary data.</text>
</comment>
<organism evidence="1 2">
    <name type="scientific">Melastoma candidum</name>
    <dbReference type="NCBI Taxonomy" id="119954"/>
    <lineage>
        <taxon>Eukaryota</taxon>
        <taxon>Viridiplantae</taxon>
        <taxon>Streptophyta</taxon>
        <taxon>Embryophyta</taxon>
        <taxon>Tracheophyta</taxon>
        <taxon>Spermatophyta</taxon>
        <taxon>Magnoliopsida</taxon>
        <taxon>eudicotyledons</taxon>
        <taxon>Gunneridae</taxon>
        <taxon>Pentapetalae</taxon>
        <taxon>rosids</taxon>
        <taxon>malvids</taxon>
        <taxon>Myrtales</taxon>
        <taxon>Melastomataceae</taxon>
        <taxon>Melastomatoideae</taxon>
        <taxon>Melastomateae</taxon>
        <taxon>Melastoma</taxon>
    </lineage>
</organism>
<dbReference type="Proteomes" id="UP001057402">
    <property type="component" value="Chromosome 7"/>
</dbReference>
<proteinExistence type="predicted"/>
<gene>
    <name evidence="1" type="ORF">MLD38_025152</name>
</gene>
<evidence type="ECO:0000313" key="2">
    <source>
        <dbReference type="Proteomes" id="UP001057402"/>
    </source>
</evidence>
<sequence length="147" mass="17009">MPCRYGAHSGSECDIQRTMLGLLNQLDGFDSRGDIKVILTTNGVESLDPAFLYAGRIYWNIEFPLPDIKTRRRIFQAHNVYLEEFVSTKDEISEGRHQNRMPRSWLARFKRALPHAGKLDVTNTDFKKAKEKVMFKKKEGIPEGLYM</sequence>
<accession>A0ACB9NUK5</accession>